<dbReference type="Proteomes" id="UP001596472">
    <property type="component" value="Unassembled WGS sequence"/>
</dbReference>
<reference evidence="2" key="1">
    <citation type="journal article" date="2019" name="Int. J. Syst. Evol. Microbiol.">
        <title>The Global Catalogue of Microorganisms (GCM) 10K type strain sequencing project: providing services to taxonomists for standard genome sequencing and annotation.</title>
        <authorList>
            <consortium name="The Broad Institute Genomics Platform"/>
            <consortium name="The Broad Institute Genome Sequencing Center for Infectious Disease"/>
            <person name="Wu L."/>
            <person name="Ma J."/>
        </authorList>
    </citation>
    <scope>NUCLEOTIDE SEQUENCE [LARGE SCALE GENOMIC DNA]</scope>
    <source>
        <strain evidence="2">CGMCC 4.1467</strain>
    </source>
</reference>
<accession>A0ABW2L2D4</accession>
<keyword evidence="2" id="KW-1185">Reference proteome</keyword>
<dbReference type="SUPFAM" id="SSF47598">
    <property type="entry name" value="Ribbon-helix-helix"/>
    <property type="match status" value="1"/>
</dbReference>
<dbReference type="RefSeq" id="WP_379708146.1">
    <property type="nucleotide sequence ID" value="NZ_JBHTBS010000001.1"/>
</dbReference>
<evidence type="ECO:0000313" key="1">
    <source>
        <dbReference type="EMBL" id="MFC7335735.1"/>
    </source>
</evidence>
<comment type="caution">
    <text evidence="1">The sequence shown here is derived from an EMBL/GenBank/DDBJ whole genome shotgun (WGS) entry which is preliminary data.</text>
</comment>
<proteinExistence type="predicted"/>
<dbReference type="InterPro" id="IPR010985">
    <property type="entry name" value="Ribbon_hlx_hlx"/>
</dbReference>
<dbReference type="EMBL" id="JBHTBS010000001">
    <property type="protein sequence ID" value="MFC7335735.1"/>
    <property type="molecule type" value="Genomic_DNA"/>
</dbReference>
<protein>
    <submittedName>
        <fullName evidence="1">Ribbon-helix-helix protein, CopG family</fullName>
    </submittedName>
</protein>
<organism evidence="1 2">
    <name type="scientific">Haloferula chungangensis</name>
    <dbReference type="NCBI Taxonomy" id="1048331"/>
    <lineage>
        <taxon>Bacteria</taxon>
        <taxon>Pseudomonadati</taxon>
        <taxon>Verrucomicrobiota</taxon>
        <taxon>Verrucomicrobiia</taxon>
        <taxon>Verrucomicrobiales</taxon>
        <taxon>Verrucomicrobiaceae</taxon>
        <taxon>Haloferula</taxon>
    </lineage>
</organism>
<gene>
    <name evidence="1" type="ORF">ACFQY0_00990</name>
</gene>
<name>A0ABW2L2D4_9BACT</name>
<evidence type="ECO:0000313" key="2">
    <source>
        <dbReference type="Proteomes" id="UP001596472"/>
    </source>
</evidence>
<sequence length="73" mass="8442">MSKATLYLDDPIHKALRLKAAETRQSMSELVNDALRASLHEDLEDIQDWRERKNEPTLSFEDFVKQLKADGVL</sequence>